<comment type="caution">
    <text evidence="2">The sequence shown here is derived from an EMBL/GenBank/DDBJ whole genome shotgun (WGS) entry which is preliminary data.</text>
</comment>
<proteinExistence type="predicted"/>
<dbReference type="Proteomes" id="UP001199469">
    <property type="component" value="Unassembled WGS sequence"/>
</dbReference>
<reference evidence="2 3" key="1">
    <citation type="submission" date="2021-11" db="EMBL/GenBank/DDBJ databases">
        <title>Draft genome sequence of Actinomycetospora sp. SF1 isolated from the rhizosphere soil.</title>
        <authorList>
            <person name="Duangmal K."/>
            <person name="Chantavorakit T."/>
        </authorList>
    </citation>
    <scope>NUCLEOTIDE SEQUENCE [LARGE SCALE GENOMIC DNA]</scope>
    <source>
        <strain evidence="2 3">TBRC 5722</strain>
    </source>
</reference>
<evidence type="ECO:0000256" key="1">
    <source>
        <dbReference type="SAM" id="MobiDB-lite"/>
    </source>
</evidence>
<protein>
    <submittedName>
        <fullName evidence="2">Uncharacterized protein</fullName>
    </submittedName>
</protein>
<dbReference type="EMBL" id="JAJNDB010000001">
    <property type="protein sequence ID" value="MCD2193359.1"/>
    <property type="molecule type" value="Genomic_DNA"/>
</dbReference>
<name>A0ABS8P8J5_9PSEU</name>
<gene>
    <name evidence="2" type="ORF">LQ327_08160</name>
</gene>
<sequence>MPDDESTSGDDQDPPAESDLAAAVDEALEDEVKRQKARFIQQIMGVDRIEGTGRLDEYRERGSRPYPPDDSDDSDS</sequence>
<evidence type="ECO:0000313" key="2">
    <source>
        <dbReference type="EMBL" id="MCD2193359.1"/>
    </source>
</evidence>
<feature type="region of interest" description="Disordered" evidence="1">
    <location>
        <begin position="45"/>
        <end position="76"/>
    </location>
</feature>
<keyword evidence="3" id="KW-1185">Reference proteome</keyword>
<evidence type="ECO:0000313" key="3">
    <source>
        <dbReference type="Proteomes" id="UP001199469"/>
    </source>
</evidence>
<organism evidence="2 3">
    <name type="scientific">Actinomycetospora endophytica</name>
    <dbReference type="NCBI Taxonomy" id="2291215"/>
    <lineage>
        <taxon>Bacteria</taxon>
        <taxon>Bacillati</taxon>
        <taxon>Actinomycetota</taxon>
        <taxon>Actinomycetes</taxon>
        <taxon>Pseudonocardiales</taxon>
        <taxon>Pseudonocardiaceae</taxon>
        <taxon>Actinomycetospora</taxon>
    </lineage>
</organism>
<accession>A0ABS8P8J5</accession>
<feature type="compositionally biased region" description="Basic and acidic residues" evidence="1">
    <location>
        <begin position="47"/>
        <end position="63"/>
    </location>
</feature>
<dbReference type="RefSeq" id="WP_230731415.1">
    <property type="nucleotide sequence ID" value="NZ_JAJNDB010000001.1"/>
</dbReference>